<comment type="caution">
    <text evidence="1">The sequence shown here is derived from an EMBL/GenBank/DDBJ whole genome shotgun (WGS) entry which is preliminary data.</text>
</comment>
<name>A0A0J6GG85_PSEDM</name>
<dbReference type="Proteomes" id="UP000183613">
    <property type="component" value="Unassembled WGS sequence"/>
</dbReference>
<dbReference type="PATRIC" id="fig|882211.3.peg.173"/>
<accession>A0A0J6GG85</accession>
<dbReference type="EMBL" id="FNUD01000002">
    <property type="protein sequence ID" value="SEE93007.1"/>
    <property type="molecule type" value="Genomic_DNA"/>
</dbReference>
<proteinExistence type="predicted"/>
<evidence type="ECO:0000313" key="2">
    <source>
        <dbReference type="Proteomes" id="UP000183613"/>
    </source>
</evidence>
<dbReference type="RefSeq" id="WP_048358142.1">
    <property type="nucleotide sequence ID" value="NZ_FNUD01000002.1"/>
</dbReference>
<protein>
    <submittedName>
        <fullName evidence="1">Uncharacterized protein</fullName>
    </submittedName>
</protein>
<evidence type="ECO:0000313" key="1">
    <source>
        <dbReference type="EMBL" id="SEE93007.1"/>
    </source>
</evidence>
<sequence length="124" mass="13048">MKQNAITQAIGALKLVPIFVKNPAIVSRATIIRTSAEAVPLMETLSCVTVTLAELYRCIDAVIADNQIAYVTPVNCSVYPYGAVVTDAEGNLLAAAKGKSKEGLAELIRLKLLPPIEGHGESAA</sequence>
<organism evidence="1 2">
    <name type="scientific">Pseudomonas deceptionensis</name>
    <dbReference type="NCBI Taxonomy" id="882211"/>
    <lineage>
        <taxon>Bacteria</taxon>
        <taxon>Pseudomonadati</taxon>
        <taxon>Pseudomonadota</taxon>
        <taxon>Gammaproteobacteria</taxon>
        <taxon>Pseudomonadales</taxon>
        <taxon>Pseudomonadaceae</taxon>
        <taxon>Pseudomonas</taxon>
    </lineage>
</organism>
<keyword evidence="2" id="KW-1185">Reference proteome</keyword>
<gene>
    <name evidence="1" type="ORF">SAMN04489800_2897</name>
</gene>
<dbReference type="AlphaFoldDB" id="A0A0J6GG85"/>
<reference evidence="1" key="1">
    <citation type="submission" date="2016-10" db="EMBL/GenBank/DDBJ databases">
        <authorList>
            <person name="Varghese N."/>
            <person name="Submissions S."/>
        </authorList>
    </citation>
    <scope>NUCLEOTIDE SEQUENCE [LARGE SCALE GENOMIC DNA]</scope>
    <source>
        <strain evidence="1">LMG 25555</strain>
    </source>
</reference>
<dbReference type="OrthoDB" id="7005902at2"/>